<evidence type="ECO:0000256" key="1">
    <source>
        <dbReference type="ARBA" id="ARBA00023125"/>
    </source>
</evidence>
<dbReference type="GO" id="GO:0003700">
    <property type="term" value="F:DNA-binding transcription factor activity"/>
    <property type="evidence" value="ECO:0007669"/>
    <property type="project" value="TreeGrafter"/>
</dbReference>
<dbReference type="PRINTS" id="PR00455">
    <property type="entry name" value="HTHTETR"/>
</dbReference>
<feature type="DNA-binding region" description="H-T-H motif" evidence="2">
    <location>
        <begin position="41"/>
        <end position="60"/>
    </location>
</feature>
<sequence length="221" mass="23278">MVTEQSLCYGTRVPRPRLYDRDLVLDAAESLAVATGPAGVTTRAVASKAGVSNGAIYHSFGSRADLVAQTWLRAARGFLCVQGDLVEAALSGPAADPVDAVVAAADAPAVYYRRHPQSARLLVRVNRTQLLGDGVSDAVGAELAALDAELVALLVRLARTLWNRGDAAAVDAITLCVVDLPTAFLLSRHRIDDEWARVRLGSAVRATLADGPPPPTTTTKE</sequence>
<dbReference type="KEGG" id="mmag:MMAD_50770"/>
<proteinExistence type="predicted"/>
<dbReference type="Proteomes" id="UP000466517">
    <property type="component" value="Chromosome"/>
</dbReference>
<dbReference type="InterPro" id="IPR009057">
    <property type="entry name" value="Homeodomain-like_sf"/>
</dbReference>
<evidence type="ECO:0000256" key="2">
    <source>
        <dbReference type="PROSITE-ProRule" id="PRU00335"/>
    </source>
</evidence>
<dbReference type="AlphaFoldDB" id="A0A7I7XP44"/>
<dbReference type="InterPro" id="IPR050109">
    <property type="entry name" value="HTH-type_TetR-like_transc_reg"/>
</dbReference>
<accession>A0A7I7XP44</accession>
<dbReference type="GO" id="GO:0000976">
    <property type="term" value="F:transcription cis-regulatory region binding"/>
    <property type="evidence" value="ECO:0007669"/>
    <property type="project" value="TreeGrafter"/>
</dbReference>
<dbReference type="PANTHER" id="PTHR30055:SF219">
    <property type="entry name" value="TRANSCRIPTIONAL REGULATORY PROTEIN"/>
    <property type="match status" value="1"/>
</dbReference>
<evidence type="ECO:0000313" key="5">
    <source>
        <dbReference type="Proteomes" id="UP000466517"/>
    </source>
</evidence>
<dbReference type="Gene3D" id="1.10.357.10">
    <property type="entry name" value="Tetracycline Repressor, domain 2"/>
    <property type="match status" value="1"/>
</dbReference>
<keyword evidence="5" id="KW-1185">Reference proteome</keyword>
<dbReference type="PANTHER" id="PTHR30055">
    <property type="entry name" value="HTH-TYPE TRANSCRIPTIONAL REGULATOR RUTR"/>
    <property type="match status" value="1"/>
</dbReference>
<dbReference type="EMBL" id="AP022610">
    <property type="protein sequence ID" value="BBZ30782.1"/>
    <property type="molecule type" value="Genomic_DNA"/>
</dbReference>
<dbReference type="SUPFAM" id="SSF46689">
    <property type="entry name" value="Homeodomain-like"/>
    <property type="match status" value="1"/>
</dbReference>
<feature type="domain" description="HTH tetR-type" evidence="3">
    <location>
        <begin position="18"/>
        <end position="78"/>
    </location>
</feature>
<dbReference type="Pfam" id="PF00440">
    <property type="entry name" value="TetR_N"/>
    <property type="match status" value="1"/>
</dbReference>
<evidence type="ECO:0000313" key="4">
    <source>
        <dbReference type="EMBL" id="BBZ30782.1"/>
    </source>
</evidence>
<name>A0A7I7XP44_9MYCO</name>
<evidence type="ECO:0000259" key="3">
    <source>
        <dbReference type="PROSITE" id="PS50977"/>
    </source>
</evidence>
<protein>
    <submittedName>
        <fullName evidence="4">Putative transcriptional regulator, TetR</fullName>
    </submittedName>
</protein>
<keyword evidence="1 2" id="KW-0238">DNA-binding</keyword>
<reference evidence="4 5" key="1">
    <citation type="journal article" date="2019" name="Emerg. Microbes Infect.">
        <title>Comprehensive subspecies identification of 175 nontuberculous mycobacteria species based on 7547 genomic profiles.</title>
        <authorList>
            <person name="Matsumoto Y."/>
            <person name="Kinjo T."/>
            <person name="Motooka D."/>
            <person name="Nabeya D."/>
            <person name="Jung N."/>
            <person name="Uechi K."/>
            <person name="Horii T."/>
            <person name="Iida T."/>
            <person name="Fujita J."/>
            <person name="Nakamura S."/>
        </authorList>
    </citation>
    <scope>NUCLEOTIDE SEQUENCE [LARGE SCALE GENOMIC DNA]</scope>
    <source>
        <strain evidence="4 5">JCM 13574</strain>
    </source>
</reference>
<dbReference type="PROSITE" id="PS50977">
    <property type="entry name" value="HTH_TETR_2"/>
    <property type="match status" value="1"/>
</dbReference>
<organism evidence="4 5">
    <name type="scientific">Mycolicibacterium madagascariense</name>
    <dbReference type="NCBI Taxonomy" id="212765"/>
    <lineage>
        <taxon>Bacteria</taxon>
        <taxon>Bacillati</taxon>
        <taxon>Actinomycetota</taxon>
        <taxon>Actinomycetes</taxon>
        <taxon>Mycobacteriales</taxon>
        <taxon>Mycobacteriaceae</taxon>
        <taxon>Mycolicibacterium</taxon>
    </lineage>
</organism>
<gene>
    <name evidence="4" type="ORF">MMAD_50770</name>
</gene>
<dbReference type="InterPro" id="IPR001647">
    <property type="entry name" value="HTH_TetR"/>
</dbReference>